<evidence type="ECO:0000256" key="2">
    <source>
        <dbReference type="ARBA" id="ARBA00022729"/>
    </source>
</evidence>
<dbReference type="KEGG" id="palo:E6C60_3337"/>
<feature type="signal peptide" evidence="6">
    <location>
        <begin position="1"/>
        <end position="26"/>
    </location>
</feature>
<keyword evidence="8" id="KW-1185">Reference proteome</keyword>
<feature type="chain" id="PRO_5020620323" evidence="6">
    <location>
        <begin position="27"/>
        <end position="516"/>
    </location>
</feature>
<keyword evidence="2 6" id="KW-0732">Signal</keyword>
<evidence type="ECO:0000256" key="5">
    <source>
        <dbReference type="ARBA" id="ARBA00023288"/>
    </source>
</evidence>
<evidence type="ECO:0000256" key="3">
    <source>
        <dbReference type="ARBA" id="ARBA00023136"/>
    </source>
</evidence>
<keyword evidence="5" id="KW-0449">Lipoprotein</keyword>
<evidence type="ECO:0000313" key="8">
    <source>
        <dbReference type="Proteomes" id="UP000300879"/>
    </source>
</evidence>
<dbReference type="PROSITE" id="PS51257">
    <property type="entry name" value="PROKAR_LIPOPROTEIN"/>
    <property type="match status" value="1"/>
</dbReference>
<dbReference type="PANTHER" id="PTHR43649:SF33">
    <property type="entry name" value="POLYGALACTURONAN_RHAMNOGALACTURONAN-BINDING PROTEIN YTCQ"/>
    <property type="match status" value="1"/>
</dbReference>
<evidence type="ECO:0000256" key="6">
    <source>
        <dbReference type="SAM" id="SignalP"/>
    </source>
</evidence>
<dbReference type="AlphaFoldDB" id="A0A4P8XNA6"/>
<reference evidence="7 8" key="1">
    <citation type="submission" date="2019-05" db="EMBL/GenBank/DDBJ databases">
        <authorList>
            <person name="Chen C."/>
        </authorList>
    </citation>
    <scope>NUCLEOTIDE SEQUENCE [LARGE SCALE GENOMIC DNA]</scope>
    <source>
        <strain evidence="7 8">HB172198</strain>
    </source>
</reference>
<proteinExistence type="predicted"/>
<sequence length="516" mass="57181">MSIKRKWLGITLTLALAVSTAGCSTAKTENSEGSGTSTEVKGPAKISMFASDAGQPVPGGESMDDPTVKYLAEKTNTDLNITFIPNSQYRNQLSVKFASGEIPDIVQGWGINAELADNDQLLPLNDLIEEHGPNLKKVISQDAWDAVTRDGKILAIPEAPLGDSPVARVLFVRKDWMDKVGIKEAPKTDAEFLDMLRAFRDKDPNGNGIQDEIPFSARENFTWLDNVLSMYGVNLYGGTIENNEVIPQYVSKNMKPALGIVKKMMEEKLIDSEFMSNKRNVWEQKIQSDLVGAWVHAPNLAWDWQERLNKSLPNGNPEVIAIPTPKAPGVKESGFNKSPHNKAFSITKSSKDPAAAVRLFDWLVTEEGQEFVQFGVPGITVTKDNGKIDYNKQKDTDDKTALWRPLVFNMVGFNEEIQLVLSGDEQAVAKIKEVYEIGKKEGTTNVTAGAPSFKSDQPEIGDYVIPSTMFIETAGRIVLGEKPLDYFDEFVNNWRARGGDELIKEATEWYQQNGKQ</sequence>
<dbReference type="PANTHER" id="PTHR43649">
    <property type="entry name" value="ARABINOSE-BINDING PROTEIN-RELATED"/>
    <property type="match status" value="1"/>
</dbReference>
<dbReference type="InterPro" id="IPR006059">
    <property type="entry name" value="SBP"/>
</dbReference>
<keyword evidence="4" id="KW-0564">Palmitate</keyword>
<dbReference type="Gene3D" id="3.40.190.10">
    <property type="entry name" value="Periplasmic binding protein-like II"/>
    <property type="match status" value="2"/>
</dbReference>
<gene>
    <name evidence="7" type="ORF">E6C60_3337</name>
</gene>
<organism evidence="7 8">
    <name type="scientific">Paenibacillus algicola</name>
    <dbReference type="NCBI Taxonomy" id="2565926"/>
    <lineage>
        <taxon>Bacteria</taxon>
        <taxon>Bacillati</taxon>
        <taxon>Bacillota</taxon>
        <taxon>Bacilli</taxon>
        <taxon>Bacillales</taxon>
        <taxon>Paenibacillaceae</taxon>
        <taxon>Paenibacillus</taxon>
    </lineage>
</organism>
<dbReference type="EMBL" id="CP040396">
    <property type="protein sequence ID" value="QCT04048.1"/>
    <property type="molecule type" value="Genomic_DNA"/>
</dbReference>
<dbReference type="Proteomes" id="UP000300879">
    <property type="component" value="Chromosome"/>
</dbReference>
<dbReference type="OrthoDB" id="9787283at2"/>
<protein>
    <submittedName>
        <fullName evidence="7">Extracellular solute-binding protein family 1</fullName>
    </submittedName>
</protein>
<accession>A0A4P8XNA6</accession>
<evidence type="ECO:0000256" key="4">
    <source>
        <dbReference type="ARBA" id="ARBA00023139"/>
    </source>
</evidence>
<evidence type="ECO:0000313" key="7">
    <source>
        <dbReference type="EMBL" id="QCT04048.1"/>
    </source>
</evidence>
<keyword evidence="1" id="KW-1003">Cell membrane</keyword>
<evidence type="ECO:0000256" key="1">
    <source>
        <dbReference type="ARBA" id="ARBA00022475"/>
    </source>
</evidence>
<dbReference type="Pfam" id="PF01547">
    <property type="entry name" value="SBP_bac_1"/>
    <property type="match status" value="1"/>
</dbReference>
<dbReference type="SUPFAM" id="SSF53850">
    <property type="entry name" value="Periplasmic binding protein-like II"/>
    <property type="match status" value="1"/>
</dbReference>
<dbReference type="RefSeq" id="WP_138226826.1">
    <property type="nucleotide sequence ID" value="NZ_CP040396.1"/>
</dbReference>
<keyword evidence="3" id="KW-0472">Membrane</keyword>
<name>A0A4P8XNA6_9BACL</name>
<dbReference type="CDD" id="cd13580">
    <property type="entry name" value="PBP2_AlgQ_like_1"/>
    <property type="match status" value="1"/>
</dbReference>
<dbReference type="InterPro" id="IPR050490">
    <property type="entry name" value="Bact_solute-bd_prot1"/>
</dbReference>